<feature type="domain" description="HEPN" evidence="1">
    <location>
        <begin position="9"/>
        <end position="62"/>
    </location>
</feature>
<name>A0A7V6A4A5_9BACT</name>
<evidence type="ECO:0000259" key="1">
    <source>
        <dbReference type="Pfam" id="PF05168"/>
    </source>
</evidence>
<dbReference type="AlphaFoldDB" id="A0A7V6A4A5"/>
<dbReference type="Gene3D" id="1.20.120.330">
    <property type="entry name" value="Nucleotidyltransferases domain 2"/>
    <property type="match status" value="1"/>
</dbReference>
<evidence type="ECO:0000313" key="2">
    <source>
        <dbReference type="EMBL" id="HHS29850.1"/>
    </source>
</evidence>
<dbReference type="EMBL" id="DTGR01000145">
    <property type="protein sequence ID" value="HHS29850.1"/>
    <property type="molecule type" value="Genomic_DNA"/>
</dbReference>
<dbReference type="InterPro" id="IPR007842">
    <property type="entry name" value="HEPN_dom"/>
</dbReference>
<accession>A0A7V6A4A5</accession>
<proteinExistence type="predicted"/>
<organism evidence="2">
    <name type="scientific">Desulfobacca acetoxidans</name>
    <dbReference type="NCBI Taxonomy" id="60893"/>
    <lineage>
        <taxon>Bacteria</taxon>
        <taxon>Pseudomonadati</taxon>
        <taxon>Thermodesulfobacteriota</taxon>
        <taxon>Desulfobaccia</taxon>
        <taxon>Desulfobaccales</taxon>
        <taxon>Desulfobaccaceae</taxon>
        <taxon>Desulfobacca</taxon>
    </lineage>
</organism>
<gene>
    <name evidence="2" type="ORF">ENV52_09150</name>
</gene>
<reference evidence="2" key="1">
    <citation type="journal article" date="2020" name="mSystems">
        <title>Genome- and Community-Level Interaction Insights into Carbon Utilization and Element Cycling Functions of Hydrothermarchaeota in Hydrothermal Sediment.</title>
        <authorList>
            <person name="Zhou Z."/>
            <person name="Liu Y."/>
            <person name="Xu W."/>
            <person name="Pan J."/>
            <person name="Luo Z.H."/>
            <person name="Li M."/>
        </authorList>
    </citation>
    <scope>NUCLEOTIDE SEQUENCE [LARGE SCALE GENOMIC DNA]</scope>
    <source>
        <strain evidence="2">SpSt-767</strain>
    </source>
</reference>
<sequence>MNLTPEVTALMTKARHALEVAEKLRAGGDFPDAAGKAYYAMFYAAQALLKAHGIEVTKHSRWLPCWAVISLKLDAWTQNFTACFSMPVAYGKPPTTASLKKLSNPLPILPWKRAGLL</sequence>
<dbReference type="Pfam" id="PF05168">
    <property type="entry name" value="HEPN"/>
    <property type="match status" value="1"/>
</dbReference>
<comment type="caution">
    <text evidence="2">The sequence shown here is derived from an EMBL/GenBank/DDBJ whole genome shotgun (WGS) entry which is preliminary data.</text>
</comment>
<protein>
    <submittedName>
        <fullName evidence="2">HEPN domain-containing protein</fullName>
    </submittedName>
</protein>